<dbReference type="InterPro" id="IPR011110">
    <property type="entry name" value="Reg_prop"/>
</dbReference>
<evidence type="ECO:0000313" key="4">
    <source>
        <dbReference type="EMBL" id="MFD1316540.1"/>
    </source>
</evidence>
<dbReference type="Gene3D" id="1.10.10.10">
    <property type="entry name" value="Winged helix-like DNA-binding domain superfamily/Winged helix DNA-binding domain"/>
    <property type="match status" value="1"/>
</dbReference>
<dbReference type="InterPro" id="IPR016032">
    <property type="entry name" value="Sig_transdc_resp-reg_C-effctor"/>
</dbReference>
<dbReference type="SMART" id="SM00421">
    <property type="entry name" value="HTH_LUXR"/>
    <property type="match status" value="1"/>
</dbReference>
<evidence type="ECO:0000259" key="3">
    <source>
        <dbReference type="SMART" id="SM00421"/>
    </source>
</evidence>
<feature type="coiled-coil region" evidence="1">
    <location>
        <begin position="763"/>
        <end position="799"/>
    </location>
</feature>
<dbReference type="InterPro" id="IPR015943">
    <property type="entry name" value="WD40/YVTN_repeat-like_dom_sf"/>
</dbReference>
<dbReference type="Pfam" id="PF00196">
    <property type="entry name" value="GerE"/>
    <property type="match status" value="1"/>
</dbReference>
<evidence type="ECO:0000256" key="1">
    <source>
        <dbReference type="SAM" id="Coils"/>
    </source>
</evidence>
<evidence type="ECO:0000313" key="5">
    <source>
        <dbReference type="Proteomes" id="UP001597201"/>
    </source>
</evidence>
<dbReference type="RefSeq" id="WP_377179615.1">
    <property type="nucleotide sequence ID" value="NZ_JBHTMY010000003.1"/>
</dbReference>
<feature type="domain" description="HTH luxR-type" evidence="3">
    <location>
        <begin position="876"/>
        <end position="933"/>
    </location>
</feature>
<dbReference type="InterPro" id="IPR036388">
    <property type="entry name" value="WH-like_DNA-bd_sf"/>
</dbReference>
<dbReference type="Pfam" id="PF07494">
    <property type="entry name" value="Reg_prop"/>
    <property type="match status" value="1"/>
</dbReference>
<dbReference type="Gene3D" id="2.130.10.10">
    <property type="entry name" value="YVTN repeat-like/Quinoprotein amine dehydrogenase"/>
    <property type="match status" value="2"/>
</dbReference>
<evidence type="ECO:0000256" key="2">
    <source>
        <dbReference type="SAM" id="Phobius"/>
    </source>
</evidence>
<keyword evidence="5" id="KW-1185">Reference proteome</keyword>
<comment type="caution">
    <text evidence="4">The sequence shown here is derived from an EMBL/GenBank/DDBJ whole genome shotgun (WGS) entry which is preliminary data.</text>
</comment>
<dbReference type="SUPFAM" id="SSF46894">
    <property type="entry name" value="C-terminal effector domain of the bipartite response regulators"/>
    <property type="match status" value="1"/>
</dbReference>
<reference evidence="5" key="1">
    <citation type="journal article" date="2019" name="Int. J. Syst. Evol. Microbiol.">
        <title>The Global Catalogue of Microorganisms (GCM) 10K type strain sequencing project: providing services to taxonomists for standard genome sequencing and annotation.</title>
        <authorList>
            <consortium name="The Broad Institute Genomics Platform"/>
            <consortium name="The Broad Institute Genome Sequencing Center for Infectious Disease"/>
            <person name="Wu L."/>
            <person name="Ma J."/>
        </authorList>
    </citation>
    <scope>NUCLEOTIDE SEQUENCE [LARGE SCALE GENOMIC DNA]</scope>
    <source>
        <strain evidence="5">CCUG 61485</strain>
    </source>
</reference>
<dbReference type="InterPro" id="IPR000792">
    <property type="entry name" value="Tscrpt_reg_LuxR_C"/>
</dbReference>
<organism evidence="4 5">
    <name type="scientific">Namhaeicola litoreus</name>
    <dbReference type="NCBI Taxonomy" id="1052145"/>
    <lineage>
        <taxon>Bacteria</taxon>
        <taxon>Pseudomonadati</taxon>
        <taxon>Bacteroidota</taxon>
        <taxon>Flavobacteriia</taxon>
        <taxon>Flavobacteriales</taxon>
        <taxon>Flavobacteriaceae</taxon>
        <taxon>Namhaeicola</taxon>
    </lineage>
</organism>
<dbReference type="Proteomes" id="UP001597201">
    <property type="component" value="Unassembled WGS sequence"/>
</dbReference>
<proteinExistence type="predicted"/>
<sequence>MNLIRLVLIFYIYFTVTFAFAQEIPPILNYTTTDYNAENQNWAISQTPDHLIYVANNKGLLEFNGARWKLYQSPNQTIIRSVNVLNGLIYTGAYMEFGYWEKDNFGNLNYNSLSKHIKQELIEDEQFWNIIKLEENKLFFQSLNRIYIYDQPTKTYKKIDAETTITKMYAANNSVYFQELNLGLFRIVNDKKTLVSGDDILKNDVITNLFSFDNTLLILTQNNGYYVLTEGKTKKWENDINTTINNKSIYSGIQLKDKSFLLGTISDGLWHVDENGEILMVIDQKNGLLNNTVLSVFEDQKNNIWLGLDNGVTCINMKSPFKTYYDNEGILGSVYTSALFDGKIYLGTNQGLYFKEIDSKDSFQYIAGTAGQVWSLVELDNTLFCCHHLGTFIVDQNQVIKIPNTQGSWQLKPLSNKNLILQGNYNGLSILEQKDNTWIVKNEIKGFNISSRYFEEMPHNEIFVNHEYKGIYKIKVDEDYSKAISISIDSISKGANSSILKYNHDLLYAFKNGLYKYSEKENKFILDSILGAVYSEEDYSSGKLVTDQTGEILWIFTNSKINYITQDNRTSTSKINSISLNQSLRKGISGYENVLHLGNQNYLFGGVSGYLIIDLSMLGVEDFEVTINYITASNYKNSNELTILDSNLSGDLQSNQNNIAFSFNVPEYQKYLETNYQYKLEGIYDNWSHWSKEPGEYFENLPSGNYTFKVRAKIGDAVSKNIATYSFNIEKPWYVTNFFLIIYGVLISLFFLFIHNMYKRYYRKQRKKIIENNERELKLAQSEQEKAIIRIKNQQLEQENKSKGRELAVSTMSIIKKNELLNTIKDELIHVKDKELIQPVIKIIDKSLNHDDDWEFFQEAFNNADKDFLQRIKNEYPKLTPNDLRLCAYLRLNLSSKEIAPLLNISYKSVEIKRYRLRKKMNLTNEDNLVTRILEI</sequence>
<keyword evidence="2" id="KW-0472">Membrane</keyword>
<dbReference type="SUPFAM" id="SSF63829">
    <property type="entry name" value="Calcium-dependent phosphotriesterase"/>
    <property type="match status" value="1"/>
</dbReference>
<dbReference type="Gene3D" id="2.60.40.10">
    <property type="entry name" value="Immunoglobulins"/>
    <property type="match status" value="1"/>
</dbReference>
<accession>A0ABW3Y6Q9</accession>
<protein>
    <submittedName>
        <fullName evidence="4">Triple tyrosine motif-containing protein</fullName>
    </submittedName>
</protein>
<gene>
    <name evidence="4" type="ORF">ACFQ39_13020</name>
</gene>
<dbReference type="InterPro" id="IPR011123">
    <property type="entry name" value="Y_Y_Y"/>
</dbReference>
<dbReference type="Pfam" id="PF07495">
    <property type="entry name" value="Y_Y_Y"/>
    <property type="match status" value="1"/>
</dbReference>
<keyword evidence="2" id="KW-0812">Transmembrane</keyword>
<dbReference type="EMBL" id="JBHTMY010000003">
    <property type="protein sequence ID" value="MFD1316540.1"/>
    <property type="molecule type" value="Genomic_DNA"/>
</dbReference>
<name>A0ABW3Y6Q9_9FLAO</name>
<keyword evidence="2" id="KW-1133">Transmembrane helix</keyword>
<keyword evidence="1" id="KW-0175">Coiled coil</keyword>
<dbReference type="InterPro" id="IPR013783">
    <property type="entry name" value="Ig-like_fold"/>
</dbReference>
<feature type="transmembrane region" description="Helical" evidence="2">
    <location>
        <begin position="733"/>
        <end position="758"/>
    </location>
</feature>